<dbReference type="PANTHER" id="PTHR34145">
    <property type="entry name" value="OS02G0105600 PROTEIN"/>
    <property type="match status" value="1"/>
</dbReference>
<dbReference type="InterPro" id="IPR044730">
    <property type="entry name" value="RNase_H-like_dom_plant"/>
</dbReference>
<dbReference type="InterPro" id="IPR012337">
    <property type="entry name" value="RNaseH-like_sf"/>
</dbReference>
<dbReference type="AlphaFoldDB" id="A0A2U1Q9C3"/>
<dbReference type="InterPro" id="IPR002156">
    <property type="entry name" value="RNaseH_domain"/>
</dbReference>
<dbReference type="InterPro" id="IPR036047">
    <property type="entry name" value="F-box-like_dom_sf"/>
</dbReference>
<dbReference type="GO" id="GO:0004523">
    <property type="term" value="F:RNA-DNA hybrid ribonuclease activity"/>
    <property type="evidence" value="ECO:0007669"/>
    <property type="project" value="InterPro"/>
</dbReference>
<accession>A0A2U1Q9C3</accession>
<feature type="compositionally biased region" description="Polar residues" evidence="1">
    <location>
        <begin position="430"/>
        <end position="443"/>
    </location>
</feature>
<dbReference type="OrthoDB" id="613853at2759"/>
<dbReference type="InterPro" id="IPR032675">
    <property type="entry name" value="LRR_dom_sf"/>
</dbReference>
<dbReference type="SUPFAM" id="SSF52047">
    <property type="entry name" value="RNI-like"/>
    <property type="match status" value="1"/>
</dbReference>
<dbReference type="Pfam" id="PF13456">
    <property type="entry name" value="RVT_3"/>
    <property type="match status" value="1"/>
</dbReference>
<protein>
    <submittedName>
        <fullName evidence="5">F-box domain, FBD domain, Leucine-rich repeat domain, L domain-like protein</fullName>
    </submittedName>
</protein>
<name>A0A2U1Q9C3_ARTAN</name>
<evidence type="ECO:0000313" key="6">
    <source>
        <dbReference type="Proteomes" id="UP000245207"/>
    </source>
</evidence>
<dbReference type="Proteomes" id="UP000245207">
    <property type="component" value="Unassembled WGS sequence"/>
</dbReference>
<keyword evidence="6" id="KW-1185">Reference proteome</keyword>
<feature type="region of interest" description="Disordered" evidence="1">
    <location>
        <begin position="426"/>
        <end position="453"/>
    </location>
</feature>
<proteinExistence type="predicted"/>
<dbReference type="InterPro" id="IPR053772">
    <property type="entry name" value="At1g61320/At1g61330-like"/>
</dbReference>
<dbReference type="CDD" id="cd06222">
    <property type="entry name" value="RNase_H_like"/>
    <property type="match status" value="1"/>
</dbReference>
<dbReference type="SUPFAM" id="SSF53098">
    <property type="entry name" value="Ribonuclease H-like"/>
    <property type="match status" value="1"/>
</dbReference>
<dbReference type="Pfam" id="PF23622">
    <property type="entry name" value="LRR_At1g61320_AtMIF1"/>
    <property type="match status" value="1"/>
</dbReference>
<dbReference type="STRING" id="35608.A0A2U1Q9C3"/>
<dbReference type="InterPro" id="IPR001810">
    <property type="entry name" value="F-box_dom"/>
</dbReference>
<feature type="domain" description="RNase H type-1" evidence="3">
    <location>
        <begin position="731"/>
        <end position="821"/>
    </location>
</feature>
<evidence type="ECO:0000259" key="3">
    <source>
        <dbReference type="Pfam" id="PF13456"/>
    </source>
</evidence>
<dbReference type="CDD" id="cd22160">
    <property type="entry name" value="F-box_AtFBL13-like"/>
    <property type="match status" value="1"/>
</dbReference>
<dbReference type="InterPro" id="IPR053781">
    <property type="entry name" value="F-box_AtFBL13-like"/>
</dbReference>
<dbReference type="PANTHER" id="PTHR34145:SF68">
    <property type="entry name" value="FBD DOMAIN-CONTAINING PROTEIN"/>
    <property type="match status" value="1"/>
</dbReference>
<dbReference type="Pfam" id="PF00646">
    <property type="entry name" value="F-box"/>
    <property type="match status" value="1"/>
</dbReference>
<feature type="domain" description="F-box" evidence="2">
    <location>
        <begin position="33"/>
        <end position="70"/>
    </location>
</feature>
<dbReference type="Gene3D" id="3.30.420.10">
    <property type="entry name" value="Ribonuclease H-like superfamily/Ribonuclease H"/>
    <property type="match status" value="1"/>
</dbReference>
<gene>
    <name evidence="5" type="ORF">CTI12_AA058600</name>
</gene>
<evidence type="ECO:0000259" key="2">
    <source>
        <dbReference type="Pfam" id="PF00646"/>
    </source>
</evidence>
<dbReference type="Gene3D" id="3.80.10.10">
    <property type="entry name" value="Ribonuclease Inhibitor"/>
    <property type="match status" value="1"/>
</dbReference>
<organism evidence="5 6">
    <name type="scientific">Artemisia annua</name>
    <name type="common">Sweet wormwood</name>
    <dbReference type="NCBI Taxonomy" id="35608"/>
    <lineage>
        <taxon>Eukaryota</taxon>
        <taxon>Viridiplantae</taxon>
        <taxon>Streptophyta</taxon>
        <taxon>Embryophyta</taxon>
        <taxon>Tracheophyta</taxon>
        <taxon>Spermatophyta</taxon>
        <taxon>Magnoliopsida</taxon>
        <taxon>eudicotyledons</taxon>
        <taxon>Gunneridae</taxon>
        <taxon>Pentapetalae</taxon>
        <taxon>asterids</taxon>
        <taxon>campanulids</taxon>
        <taxon>Asterales</taxon>
        <taxon>Asteraceae</taxon>
        <taxon>Asteroideae</taxon>
        <taxon>Anthemideae</taxon>
        <taxon>Artemisiinae</taxon>
        <taxon>Artemisia</taxon>
    </lineage>
</organism>
<dbReference type="EMBL" id="PKPP01000302">
    <property type="protein sequence ID" value="PWA94607.1"/>
    <property type="molecule type" value="Genomic_DNA"/>
</dbReference>
<sequence length="848" mass="96468">MDSPLRQFEASSYGYQLKIFLGGHGSSNPDYFISQMPDDVLVRMLSFLPIKDAGATSSLSTRWEFLWCNLTQLNFNLMSRCKDIDYCLRFALDKKVEKLDLNLLDQSQDAREFLWNNFDLPLPSLDGNMIHLVEWPSSSAMVIKMPSLKEVSLKGVNISEPNLLGLLKSSPCLERLYIFGARLFSHIHVGGRDISLKYFTIVTCPEVYSISLYDFDLESFIYDGPEIDIRLTDLPMLKELDFSEDCIVSRNNVLAQISSFALNLQVLCLNIDYPKEILTFYIIPELPNVKKLMLRIAADGDDSLLDCISIAKACPRLEDLAFELLWFTPMKRRRKVMHAPPHAHEHLKFFRIGGYYGRTSDLELVVYFIDNAVALRKIVIDPMCLAYSADLTATKLLKREKAAQSSVACQLRPILPQVYLRKLKSRSPPLEQSSGVSRATKVNQGPKEMTKEVTSPPFSLEKHCKVMYDKLAKVLAPLGYGKVFCMVVIFFFKELDGRLQMVRVYLFWNQKWVPYEEDFYIRHPRGPFIYSMKVSDFITHGQWDVNKLQAHLFPIEADFISRIPISSTRAQDKLVWHYDSKGVYTVRSGYRQALIWNMNESSYASSSGSPTNEFWKQIWRLKIVPKITFSGGLVQTLLLHPFQSKIASTKFLSYFATLAWSIWKVRNRYIFDHFIINPAITDDAFQSAVSSESISMPVTNGISWIPPTSNLIKLNCDASFKDSSAAIRIVAREKCRSESVLAAELSVIRSACILAATNGWNDAIIESDSQAAISLASTEDVPPWALAALISDIQYWKSQMNLQLSWTSRVCNFAAHQVAKVAYFSDVNFIWLDNFPSVITSIARSDAL</sequence>
<feature type="domain" description="At1g61320/AtMIF1 LRR" evidence="4">
    <location>
        <begin position="81"/>
        <end position="386"/>
    </location>
</feature>
<evidence type="ECO:0000313" key="5">
    <source>
        <dbReference type="EMBL" id="PWA94607.1"/>
    </source>
</evidence>
<dbReference type="GO" id="GO:0003676">
    <property type="term" value="F:nucleic acid binding"/>
    <property type="evidence" value="ECO:0007669"/>
    <property type="project" value="InterPro"/>
</dbReference>
<evidence type="ECO:0000256" key="1">
    <source>
        <dbReference type="SAM" id="MobiDB-lite"/>
    </source>
</evidence>
<dbReference type="InterPro" id="IPR036397">
    <property type="entry name" value="RNaseH_sf"/>
</dbReference>
<dbReference type="SUPFAM" id="SSF81383">
    <property type="entry name" value="F-box domain"/>
    <property type="match status" value="1"/>
</dbReference>
<comment type="caution">
    <text evidence="5">The sequence shown here is derived from an EMBL/GenBank/DDBJ whole genome shotgun (WGS) entry which is preliminary data.</text>
</comment>
<reference evidence="5 6" key="1">
    <citation type="journal article" date="2018" name="Mol. Plant">
        <title>The genome of Artemisia annua provides insight into the evolution of Asteraceae family and artemisinin biosynthesis.</title>
        <authorList>
            <person name="Shen Q."/>
            <person name="Zhang L."/>
            <person name="Liao Z."/>
            <person name="Wang S."/>
            <person name="Yan T."/>
            <person name="Shi P."/>
            <person name="Liu M."/>
            <person name="Fu X."/>
            <person name="Pan Q."/>
            <person name="Wang Y."/>
            <person name="Lv Z."/>
            <person name="Lu X."/>
            <person name="Zhang F."/>
            <person name="Jiang W."/>
            <person name="Ma Y."/>
            <person name="Chen M."/>
            <person name="Hao X."/>
            <person name="Li L."/>
            <person name="Tang Y."/>
            <person name="Lv G."/>
            <person name="Zhou Y."/>
            <person name="Sun X."/>
            <person name="Brodelius P.E."/>
            <person name="Rose J.K.C."/>
            <person name="Tang K."/>
        </authorList>
    </citation>
    <scope>NUCLEOTIDE SEQUENCE [LARGE SCALE GENOMIC DNA]</scope>
    <source>
        <strain evidence="6">cv. Huhao1</strain>
        <tissue evidence="5">Leaf</tissue>
    </source>
</reference>
<evidence type="ECO:0000259" key="4">
    <source>
        <dbReference type="Pfam" id="PF23622"/>
    </source>
</evidence>
<dbReference type="InterPro" id="IPR055357">
    <property type="entry name" value="LRR_At1g61320_AtMIF1"/>
</dbReference>